<gene>
    <name evidence="1" type="ordered locus">Cabther_A0713</name>
</gene>
<protein>
    <submittedName>
        <fullName evidence="1">Uncharacterized protein</fullName>
    </submittedName>
</protein>
<dbReference type="EMBL" id="CP002514">
    <property type="protein sequence ID" value="AEP11470.1"/>
    <property type="molecule type" value="Genomic_DNA"/>
</dbReference>
<dbReference type="AlphaFoldDB" id="G2LGX0"/>
<evidence type="ECO:0000313" key="2">
    <source>
        <dbReference type="Proteomes" id="UP000006791"/>
    </source>
</evidence>
<organism evidence="1 2">
    <name type="scientific">Chloracidobacterium thermophilum (strain B)</name>
    <dbReference type="NCBI Taxonomy" id="981222"/>
    <lineage>
        <taxon>Bacteria</taxon>
        <taxon>Pseudomonadati</taxon>
        <taxon>Acidobacteriota</taxon>
        <taxon>Terriglobia</taxon>
        <taxon>Terriglobales</taxon>
        <taxon>Acidobacteriaceae</taxon>
        <taxon>Chloracidobacterium</taxon>
    </lineage>
</organism>
<evidence type="ECO:0000313" key="1">
    <source>
        <dbReference type="EMBL" id="AEP11470.1"/>
    </source>
</evidence>
<dbReference type="KEGG" id="ctm:Cabther_A0713"/>
<dbReference type="STRING" id="981222.Cabther_A0713"/>
<sequence length="21" mass="2199">MHGAAVPAAQMNRLALMDADD</sequence>
<accession>G2LGX0</accession>
<dbReference type="Proteomes" id="UP000006791">
    <property type="component" value="Chromosome 1"/>
</dbReference>
<keyword evidence="2" id="KW-1185">Reference proteome</keyword>
<reference evidence="1 2" key="1">
    <citation type="journal article" date="2012" name="Environ. Microbiol.">
        <title>Complete genome of Candidatus Chloracidobacterium thermophilum, a chlorophyll-based photoheterotroph belonging to the phylum Acidobacteria.</title>
        <authorList>
            <person name="Garcia Costas A.M."/>
            <person name="Liu Z."/>
            <person name="Tomsho L.P."/>
            <person name="Schuster S.C."/>
            <person name="Ward D.M."/>
            <person name="Bryant D.A."/>
        </authorList>
    </citation>
    <scope>NUCLEOTIDE SEQUENCE [LARGE SCALE GENOMIC DNA]</scope>
    <source>
        <strain evidence="1 2">B</strain>
    </source>
</reference>
<dbReference type="HOGENOM" id="CLU_3426451_0_0_0"/>
<proteinExistence type="predicted"/>
<name>G2LGX0_CHLTF</name>